<evidence type="ECO:0000259" key="6">
    <source>
        <dbReference type="PROSITE" id="PS51005"/>
    </source>
</evidence>
<evidence type="ECO:0000256" key="2">
    <source>
        <dbReference type="ARBA" id="ARBA00023125"/>
    </source>
</evidence>
<dbReference type="EMBL" id="LR862135">
    <property type="protein sequence ID" value="CAD1841485.1"/>
    <property type="molecule type" value="Genomic_DNA"/>
</dbReference>
<keyword evidence="2" id="KW-0238">DNA-binding</keyword>
<evidence type="ECO:0000256" key="3">
    <source>
        <dbReference type="ARBA" id="ARBA00023163"/>
    </source>
</evidence>
<dbReference type="SUPFAM" id="SSF101941">
    <property type="entry name" value="NAC domain"/>
    <property type="match status" value="1"/>
</dbReference>
<dbReference type="AlphaFoldDB" id="A0A6V7QF77"/>
<keyword evidence="4" id="KW-0539">Nucleus</keyword>
<dbReference type="PANTHER" id="PTHR31744:SF96">
    <property type="entry name" value="NAC DOMAIN-CONTAINING PROTEIN 21_22"/>
    <property type="match status" value="1"/>
</dbReference>
<evidence type="ECO:0000256" key="1">
    <source>
        <dbReference type="ARBA" id="ARBA00023015"/>
    </source>
</evidence>
<dbReference type="PANTHER" id="PTHR31744">
    <property type="entry name" value="PROTEIN CUP-SHAPED COTYLEDON 2-RELATED"/>
    <property type="match status" value="1"/>
</dbReference>
<organism evidence="7">
    <name type="scientific">Ananas comosus var. bracteatus</name>
    <name type="common">red pineapple</name>
    <dbReference type="NCBI Taxonomy" id="296719"/>
    <lineage>
        <taxon>Eukaryota</taxon>
        <taxon>Viridiplantae</taxon>
        <taxon>Streptophyta</taxon>
        <taxon>Embryophyta</taxon>
        <taxon>Tracheophyta</taxon>
        <taxon>Spermatophyta</taxon>
        <taxon>Magnoliopsida</taxon>
        <taxon>Liliopsida</taxon>
        <taxon>Poales</taxon>
        <taxon>Bromeliaceae</taxon>
        <taxon>Bromelioideae</taxon>
        <taxon>Ananas</taxon>
    </lineage>
</organism>
<protein>
    <recommendedName>
        <fullName evidence="6">NAC domain-containing protein</fullName>
    </recommendedName>
</protein>
<proteinExistence type="predicted"/>
<accession>A0A6V7QF77</accession>
<feature type="region of interest" description="Disordered" evidence="5">
    <location>
        <begin position="112"/>
        <end position="150"/>
    </location>
</feature>
<dbReference type="Gene3D" id="2.170.150.80">
    <property type="entry name" value="NAC domain"/>
    <property type="match status" value="1"/>
</dbReference>
<feature type="domain" description="NAC" evidence="6">
    <location>
        <begin position="1"/>
        <end position="63"/>
    </location>
</feature>
<feature type="region of interest" description="Disordered" evidence="5">
    <location>
        <begin position="69"/>
        <end position="94"/>
    </location>
</feature>
<evidence type="ECO:0000313" key="7">
    <source>
        <dbReference type="EMBL" id="CAD1841485.1"/>
    </source>
</evidence>
<sequence>MRKTLVFYQGRAPKGKKTPWVMHEFRIEPPPPAPAPAPHPATTTTTAITPLKDDWVLCRVFSKHRGNNNINNVKPHSMGTTTTTTTTTSLYEDPLNSSLPPLMDTYAYTTTITTPTPKPRSHHNSSNSPLTGLGRCPASPASPATRTHWASAWAPTTTTTFTCPLWKGAQ</sequence>
<dbReference type="PROSITE" id="PS51005">
    <property type="entry name" value="NAC"/>
    <property type="match status" value="1"/>
</dbReference>
<dbReference type="GO" id="GO:0003677">
    <property type="term" value="F:DNA binding"/>
    <property type="evidence" value="ECO:0007669"/>
    <property type="project" value="UniProtKB-KW"/>
</dbReference>
<keyword evidence="1" id="KW-0805">Transcription regulation</keyword>
<gene>
    <name evidence="7" type="ORF">CB5_LOCUS24696</name>
</gene>
<evidence type="ECO:0000256" key="5">
    <source>
        <dbReference type="SAM" id="MobiDB-lite"/>
    </source>
</evidence>
<evidence type="ECO:0000256" key="4">
    <source>
        <dbReference type="ARBA" id="ARBA00023242"/>
    </source>
</evidence>
<keyword evidence="3" id="KW-0804">Transcription</keyword>
<reference evidence="7" key="1">
    <citation type="submission" date="2020-07" db="EMBL/GenBank/DDBJ databases">
        <authorList>
            <person name="Lin J."/>
        </authorList>
    </citation>
    <scope>NUCLEOTIDE SEQUENCE</scope>
</reference>
<name>A0A6V7QF77_ANACO</name>
<dbReference type="InterPro" id="IPR036093">
    <property type="entry name" value="NAC_dom_sf"/>
</dbReference>
<dbReference type="InterPro" id="IPR003441">
    <property type="entry name" value="NAC-dom"/>
</dbReference>
<dbReference type="GO" id="GO:0006355">
    <property type="term" value="P:regulation of DNA-templated transcription"/>
    <property type="evidence" value="ECO:0007669"/>
    <property type="project" value="InterPro"/>
</dbReference>